<dbReference type="GO" id="GO:0008270">
    <property type="term" value="F:zinc ion binding"/>
    <property type="evidence" value="ECO:0007669"/>
    <property type="project" value="UniProtKB-KW"/>
</dbReference>
<dbReference type="InterPro" id="IPR043502">
    <property type="entry name" value="DNA/RNA_pol_sf"/>
</dbReference>
<dbReference type="PROSITE" id="PS50158">
    <property type="entry name" value="ZF_CCHC"/>
    <property type="match status" value="1"/>
</dbReference>
<dbReference type="Gene3D" id="3.10.10.10">
    <property type="entry name" value="HIV Type 1 Reverse Transcriptase, subunit A, domain 1"/>
    <property type="match status" value="1"/>
</dbReference>
<protein>
    <recommendedName>
        <fullName evidence="3">CCHC-type domain-containing protein</fullName>
    </recommendedName>
</protein>
<evidence type="ECO:0000256" key="2">
    <source>
        <dbReference type="SAM" id="MobiDB-lite"/>
    </source>
</evidence>
<dbReference type="InterPro" id="IPR036875">
    <property type="entry name" value="Znf_CCHC_sf"/>
</dbReference>
<dbReference type="InterPro" id="IPR001878">
    <property type="entry name" value="Znf_CCHC"/>
</dbReference>
<keyword evidence="1" id="KW-0862">Zinc</keyword>
<accession>A0AA38IU36</accession>
<dbReference type="AlphaFoldDB" id="A0AA38IU36"/>
<evidence type="ECO:0000313" key="4">
    <source>
        <dbReference type="EMBL" id="KAJ3661668.1"/>
    </source>
</evidence>
<proteinExistence type="predicted"/>
<sequence length="244" mass="27173">MPTVGRWLELGRSIEEVHLRAASFCPPPSKQLLEPEMAYAGNKSTARSSVAALSHTSHTPNQQSHNSPDASLRCWKCRLVGHRAKNCQNLPGLVCYKCQKPNVTSRNCTNCNPPLSAMPHLLIFGVDFWKEMGIVPNLSSGSWYFSTNAGDVERIEAVRYAATLSPEQVGLLDLLIKVHKETIGELLGSTTKCEHVIEVTGPPIKQRYYRVSPVMQQHINQELDDMLRKGIVEKSNSPGPHRYC</sequence>
<keyword evidence="5" id="KW-1185">Reference proteome</keyword>
<dbReference type="EMBL" id="JALNTZ010000002">
    <property type="protein sequence ID" value="KAJ3661668.1"/>
    <property type="molecule type" value="Genomic_DNA"/>
</dbReference>
<organism evidence="4 5">
    <name type="scientific">Zophobas morio</name>
    <dbReference type="NCBI Taxonomy" id="2755281"/>
    <lineage>
        <taxon>Eukaryota</taxon>
        <taxon>Metazoa</taxon>
        <taxon>Ecdysozoa</taxon>
        <taxon>Arthropoda</taxon>
        <taxon>Hexapoda</taxon>
        <taxon>Insecta</taxon>
        <taxon>Pterygota</taxon>
        <taxon>Neoptera</taxon>
        <taxon>Endopterygota</taxon>
        <taxon>Coleoptera</taxon>
        <taxon>Polyphaga</taxon>
        <taxon>Cucujiformia</taxon>
        <taxon>Tenebrionidae</taxon>
        <taxon>Zophobas</taxon>
    </lineage>
</organism>
<name>A0AA38IU36_9CUCU</name>
<feature type="region of interest" description="Disordered" evidence="2">
    <location>
        <begin position="50"/>
        <end position="69"/>
    </location>
</feature>
<dbReference type="SMART" id="SM00343">
    <property type="entry name" value="ZnF_C2HC"/>
    <property type="match status" value="2"/>
</dbReference>
<reference evidence="4" key="1">
    <citation type="journal article" date="2023" name="G3 (Bethesda)">
        <title>Whole genome assemblies of Zophobas morio and Tenebrio molitor.</title>
        <authorList>
            <person name="Kaur S."/>
            <person name="Stinson S.A."/>
            <person name="diCenzo G.C."/>
        </authorList>
    </citation>
    <scope>NUCLEOTIDE SEQUENCE</scope>
    <source>
        <strain evidence="4">QUZm001</strain>
    </source>
</reference>
<dbReference type="SUPFAM" id="SSF57756">
    <property type="entry name" value="Retrovirus zinc finger-like domains"/>
    <property type="match status" value="1"/>
</dbReference>
<dbReference type="Proteomes" id="UP001168821">
    <property type="component" value="Unassembled WGS sequence"/>
</dbReference>
<evidence type="ECO:0000256" key="1">
    <source>
        <dbReference type="PROSITE-ProRule" id="PRU00047"/>
    </source>
</evidence>
<gene>
    <name evidence="4" type="ORF">Zmor_006055</name>
</gene>
<feature type="domain" description="CCHC-type" evidence="3">
    <location>
        <begin position="73"/>
        <end position="89"/>
    </location>
</feature>
<dbReference type="GO" id="GO:0003676">
    <property type="term" value="F:nucleic acid binding"/>
    <property type="evidence" value="ECO:0007669"/>
    <property type="project" value="InterPro"/>
</dbReference>
<dbReference type="SUPFAM" id="SSF56672">
    <property type="entry name" value="DNA/RNA polymerases"/>
    <property type="match status" value="1"/>
</dbReference>
<keyword evidence="1" id="KW-0479">Metal-binding</keyword>
<feature type="compositionally biased region" description="Polar residues" evidence="2">
    <location>
        <begin position="54"/>
        <end position="69"/>
    </location>
</feature>
<keyword evidence="1" id="KW-0863">Zinc-finger</keyword>
<dbReference type="Gene3D" id="4.10.60.10">
    <property type="entry name" value="Zinc finger, CCHC-type"/>
    <property type="match status" value="1"/>
</dbReference>
<evidence type="ECO:0000259" key="3">
    <source>
        <dbReference type="PROSITE" id="PS50158"/>
    </source>
</evidence>
<evidence type="ECO:0000313" key="5">
    <source>
        <dbReference type="Proteomes" id="UP001168821"/>
    </source>
</evidence>
<comment type="caution">
    <text evidence="4">The sequence shown here is derived from an EMBL/GenBank/DDBJ whole genome shotgun (WGS) entry which is preliminary data.</text>
</comment>
<dbReference type="GO" id="GO:0071897">
    <property type="term" value="P:DNA biosynthetic process"/>
    <property type="evidence" value="ECO:0007669"/>
    <property type="project" value="UniProtKB-ARBA"/>
</dbReference>